<evidence type="ECO:0000313" key="2">
    <source>
        <dbReference type="EMBL" id="GIH99170.1"/>
    </source>
</evidence>
<organism evidence="2 3">
    <name type="scientific">Planobispora takensis</name>
    <dbReference type="NCBI Taxonomy" id="1367882"/>
    <lineage>
        <taxon>Bacteria</taxon>
        <taxon>Bacillati</taxon>
        <taxon>Actinomycetota</taxon>
        <taxon>Actinomycetes</taxon>
        <taxon>Streptosporangiales</taxon>
        <taxon>Streptosporangiaceae</taxon>
        <taxon>Planobispora</taxon>
    </lineage>
</organism>
<feature type="compositionally biased region" description="Basic residues" evidence="1">
    <location>
        <begin position="361"/>
        <end position="370"/>
    </location>
</feature>
<sequence>MSAPNLPVPAEGELYAAIADKLPGLEADRVRAILAEHGVRLSSPLPARRQLCVRRLYCEGTKQGTTDNDGPFAIDIPLTPGPWAIASKVNSAGKSSLLWALSWALRGESVEEYRRPDTPGWFSYIRADVEVAGVAASIRLTFERPERPRVSLLTADTIEQLLALAGQEEQGPGVRIAASAPPAGVKALIERFMLDRLGLRPISTWAAEPNAPADADGHRDSSEQLHSWSAFYYAIALNAGRDKILLGPTAFGQLPAKLLQIFLDVPYAAELTQLTSAQKQDAQEDRRIQRRADEDAQARAAQLAPLRQALARAQARLDELEAGQPDLSALLAAADAAARQVAAEQDRHAAAQEQLADARKAHLKDRRAARSARQSAAARLLLGALDPEACPRCDHEIDEPRRAAEHAEHRCAVCARPLPELQEDAQAQAQALQRLDAREQASRAAQERAGQAVAQAAAALQTSRIAHEQAHARLQAARSSDWFTALEEARRQVHQLEGALGVASGASDALPAAVSGYVLQAAAPADSIDQISQEEVIATAIEVISEVVREHSKALFADLNEKIVTIAQRLGVTNLTSVNLDLAGKVNARKSGVSHPFARFSPGERLRMRIATVIGMIVVGREHGIMSHPGLLLIDAPTAEEVVPGDAHTVLQALYETALNVPGVQLVITSIEDAVWKVFTADRIVTGPGDRYLF</sequence>
<protein>
    <recommendedName>
        <fullName evidence="4">Large ATP-binding protein</fullName>
    </recommendedName>
</protein>
<evidence type="ECO:0000313" key="3">
    <source>
        <dbReference type="Proteomes" id="UP000634476"/>
    </source>
</evidence>
<reference evidence="2" key="1">
    <citation type="submission" date="2021-01" db="EMBL/GenBank/DDBJ databases">
        <title>Whole genome shotgun sequence of Planobispora takensis NBRC 109077.</title>
        <authorList>
            <person name="Komaki H."/>
            <person name="Tamura T."/>
        </authorList>
    </citation>
    <scope>NUCLEOTIDE SEQUENCE</scope>
    <source>
        <strain evidence="2">NBRC 109077</strain>
    </source>
</reference>
<dbReference type="AlphaFoldDB" id="A0A8J3WRH0"/>
<name>A0A8J3WRH0_9ACTN</name>
<dbReference type="Proteomes" id="UP000634476">
    <property type="component" value="Unassembled WGS sequence"/>
</dbReference>
<comment type="caution">
    <text evidence="2">The sequence shown here is derived from an EMBL/GenBank/DDBJ whole genome shotgun (WGS) entry which is preliminary data.</text>
</comment>
<dbReference type="EMBL" id="BOOK01000006">
    <property type="protein sequence ID" value="GIH99170.1"/>
    <property type="molecule type" value="Genomic_DNA"/>
</dbReference>
<evidence type="ECO:0000256" key="1">
    <source>
        <dbReference type="SAM" id="MobiDB-lite"/>
    </source>
</evidence>
<dbReference type="SUPFAM" id="SSF52540">
    <property type="entry name" value="P-loop containing nucleoside triphosphate hydrolases"/>
    <property type="match status" value="1"/>
</dbReference>
<accession>A0A8J3WRH0</accession>
<evidence type="ECO:0008006" key="4">
    <source>
        <dbReference type="Google" id="ProtNLM"/>
    </source>
</evidence>
<dbReference type="RefSeq" id="WP_203873646.1">
    <property type="nucleotide sequence ID" value="NZ_BOOK01000006.1"/>
</dbReference>
<gene>
    <name evidence="2" type="ORF">Pta02_11790</name>
</gene>
<keyword evidence="3" id="KW-1185">Reference proteome</keyword>
<proteinExistence type="predicted"/>
<feature type="region of interest" description="Disordered" evidence="1">
    <location>
        <begin position="351"/>
        <end position="370"/>
    </location>
</feature>
<dbReference type="InterPro" id="IPR027417">
    <property type="entry name" value="P-loop_NTPase"/>
</dbReference>
<feature type="compositionally biased region" description="Basic and acidic residues" evidence="1">
    <location>
        <begin position="351"/>
        <end position="360"/>
    </location>
</feature>